<evidence type="ECO:0000256" key="10">
    <source>
        <dbReference type="SAM" id="Phobius"/>
    </source>
</evidence>
<keyword evidence="10" id="KW-1133">Transmembrane helix</keyword>
<evidence type="ECO:0000256" key="7">
    <source>
        <dbReference type="ARBA" id="ARBA00022741"/>
    </source>
</evidence>
<keyword evidence="10" id="KW-0472">Membrane</keyword>
<dbReference type="PANTHER" id="PTHR44936:SF10">
    <property type="entry name" value="SENSOR PROTEIN RSTB"/>
    <property type="match status" value="1"/>
</dbReference>
<dbReference type="InterPro" id="IPR050980">
    <property type="entry name" value="2C_sensor_his_kinase"/>
</dbReference>
<comment type="subcellular location">
    <subcellularLocation>
        <location evidence="2">Cell membrane</location>
        <topology evidence="2">Multi-pass membrane protein</topology>
    </subcellularLocation>
</comment>
<dbReference type="PANTHER" id="PTHR44936">
    <property type="entry name" value="SENSOR PROTEIN CREC"/>
    <property type="match status" value="1"/>
</dbReference>
<accession>A0A2S8SDY3</accession>
<dbReference type="Pfam" id="PF02518">
    <property type="entry name" value="HATPase_c"/>
    <property type="match status" value="1"/>
</dbReference>
<feature type="domain" description="HAMP" evidence="12">
    <location>
        <begin position="64"/>
        <end position="118"/>
    </location>
</feature>
<dbReference type="GO" id="GO:0005886">
    <property type="term" value="C:plasma membrane"/>
    <property type="evidence" value="ECO:0007669"/>
    <property type="project" value="UniProtKB-SubCell"/>
</dbReference>
<evidence type="ECO:0000259" key="11">
    <source>
        <dbReference type="PROSITE" id="PS50109"/>
    </source>
</evidence>
<dbReference type="SUPFAM" id="SSF47384">
    <property type="entry name" value="Homodimeric domain of signal transducing histidine kinase"/>
    <property type="match status" value="1"/>
</dbReference>
<evidence type="ECO:0000256" key="2">
    <source>
        <dbReference type="ARBA" id="ARBA00004651"/>
    </source>
</evidence>
<organism evidence="13 14">
    <name type="scientific">Albidovulum denitrificans</name>
    <dbReference type="NCBI Taxonomy" id="404881"/>
    <lineage>
        <taxon>Bacteria</taxon>
        <taxon>Pseudomonadati</taxon>
        <taxon>Pseudomonadota</taxon>
        <taxon>Alphaproteobacteria</taxon>
        <taxon>Rhodobacterales</taxon>
        <taxon>Paracoccaceae</taxon>
        <taxon>Albidovulum</taxon>
    </lineage>
</organism>
<dbReference type="Pfam" id="PF00512">
    <property type="entry name" value="HisKA"/>
    <property type="match status" value="1"/>
</dbReference>
<dbReference type="Gene3D" id="3.30.565.10">
    <property type="entry name" value="Histidine kinase-like ATPase, C-terminal domain"/>
    <property type="match status" value="1"/>
</dbReference>
<dbReference type="InterPro" id="IPR036890">
    <property type="entry name" value="HATPase_C_sf"/>
</dbReference>
<keyword evidence="6" id="KW-0808">Transferase</keyword>
<feature type="domain" description="Histidine kinase" evidence="11">
    <location>
        <begin position="126"/>
        <end position="319"/>
    </location>
</feature>
<dbReference type="InterPro" id="IPR036097">
    <property type="entry name" value="HisK_dim/P_sf"/>
</dbReference>
<dbReference type="InterPro" id="IPR003660">
    <property type="entry name" value="HAMP_dom"/>
</dbReference>
<evidence type="ECO:0000256" key="5">
    <source>
        <dbReference type="ARBA" id="ARBA00022553"/>
    </source>
</evidence>
<dbReference type="AlphaFoldDB" id="A0A2S8SDY3"/>
<dbReference type="EMBL" id="PVEP01000001">
    <property type="protein sequence ID" value="PQV59003.1"/>
    <property type="molecule type" value="Genomic_DNA"/>
</dbReference>
<evidence type="ECO:0000313" key="13">
    <source>
        <dbReference type="EMBL" id="PQV59003.1"/>
    </source>
</evidence>
<evidence type="ECO:0000259" key="12">
    <source>
        <dbReference type="PROSITE" id="PS50885"/>
    </source>
</evidence>
<feature type="transmembrane region" description="Helical" evidence="10">
    <location>
        <begin position="43"/>
        <end position="63"/>
    </location>
</feature>
<keyword evidence="7" id="KW-0547">Nucleotide-binding</keyword>
<protein>
    <recommendedName>
        <fullName evidence="3">histidine kinase</fullName>
        <ecNumber evidence="3">2.7.13.3</ecNumber>
    </recommendedName>
</protein>
<evidence type="ECO:0000256" key="6">
    <source>
        <dbReference type="ARBA" id="ARBA00022679"/>
    </source>
</evidence>
<keyword evidence="10" id="KW-0812">Transmembrane</keyword>
<dbReference type="PRINTS" id="PR00344">
    <property type="entry name" value="BCTRLSENSOR"/>
</dbReference>
<evidence type="ECO:0000256" key="1">
    <source>
        <dbReference type="ARBA" id="ARBA00000085"/>
    </source>
</evidence>
<dbReference type="InterPro" id="IPR005467">
    <property type="entry name" value="His_kinase_dom"/>
</dbReference>
<gene>
    <name evidence="13" type="ORF">LX70_00823</name>
</gene>
<dbReference type="CDD" id="cd00082">
    <property type="entry name" value="HisKA"/>
    <property type="match status" value="1"/>
</dbReference>
<reference evidence="13 14" key="1">
    <citation type="submission" date="2018-02" db="EMBL/GenBank/DDBJ databases">
        <title>Genomic Encyclopedia of Archaeal and Bacterial Type Strains, Phase II (KMG-II): from individual species to whole genera.</title>
        <authorList>
            <person name="Goeker M."/>
        </authorList>
    </citation>
    <scope>NUCLEOTIDE SEQUENCE [LARGE SCALE GENOMIC DNA]</scope>
    <source>
        <strain evidence="13 14">DSM 18921</strain>
    </source>
</reference>
<evidence type="ECO:0000256" key="4">
    <source>
        <dbReference type="ARBA" id="ARBA00022475"/>
    </source>
</evidence>
<proteinExistence type="predicted"/>
<dbReference type="PROSITE" id="PS50885">
    <property type="entry name" value="HAMP"/>
    <property type="match status" value="1"/>
</dbReference>
<dbReference type="SMART" id="SM00388">
    <property type="entry name" value="HisKA"/>
    <property type="match status" value="1"/>
</dbReference>
<keyword evidence="8 13" id="KW-0418">Kinase</keyword>
<dbReference type="SUPFAM" id="SSF55874">
    <property type="entry name" value="ATPase domain of HSP90 chaperone/DNA topoisomerase II/histidine kinase"/>
    <property type="match status" value="1"/>
</dbReference>
<keyword evidence="4" id="KW-1003">Cell membrane</keyword>
<dbReference type="Gene3D" id="1.10.287.130">
    <property type="match status" value="1"/>
</dbReference>
<dbReference type="Proteomes" id="UP000238338">
    <property type="component" value="Unassembled WGS sequence"/>
</dbReference>
<evidence type="ECO:0000256" key="3">
    <source>
        <dbReference type="ARBA" id="ARBA00012438"/>
    </source>
</evidence>
<name>A0A2S8SDY3_9RHOB</name>
<feature type="transmembrane region" description="Helical" evidence="10">
    <location>
        <begin position="9"/>
        <end position="31"/>
    </location>
</feature>
<dbReference type="InterPro" id="IPR003594">
    <property type="entry name" value="HATPase_dom"/>
</dbReference>
<keyword evidence="5" id="KW-0597">Phosphoprotein</keyword>
<dbReference type="PROSITE" id="PS50109">
    <property type="entry name" value="HIS_KIN"/>
    <property type="match status" value="1"/>
</dbReference>
<dbReference type="GO" id="GO:0000155">
    <property type="term" value="F:phosphorelay sensor kinase activity"/>
    <property type="evidence" value="ECO:0007669"/>
    <property type="project" value="InterPro"/>
</dbReference>
<dbReference type="InterPro" id="IPR004358">
    <property type="entry name" value="Sig_transdc_His_kin-like_C"/>
</dbReference>
<dbReference type="SMART" id="SM00387">
    <property type="entry name" value="HATPase_c"/>
    <property type="match status" value="1"/>
</dbReference>
<evidence type="ECO:0000256" key="9">
    <source>
        <dbReference type="ARBA" id="ARBA00022840"/>
    </source>
</evidence>
<keyword evidence="9" id="KW-0067">ATP-binding</keyword>
<dbReference type="RefSeq" id="WP_245884928.1">
    <property type="nucleotide sequence ID" value="NZ_PVEP01000001.1"/>
</dbReference>
<comment type="caution">
    <text evidence="13">The sequence shown here is derived from an EMBL/GenBank/DDBJ whole genome shotgun (WGS) entry which is preliminary data.</text>
</comment>
<dbReference type="EC" id="2.7.13.3" evidence="3"/>
<evidence type="ECO:0000313" key="14">
    <source>
        <dbReference type="Proteomes" id="UP000238338"/>
    </source>
</evidence>
<sequence length="319" mass="33218">MTRRWRPSLWFVLGGAMGGTLGLSLIGLVIFRYLGPVIGFGEAAILLGAAIGILTGALWLILVRLLQRPVTGLAAYAAAVRAAPDAATPEPAHFGTRELHRMAVNVIDMAGTLADREATIRSFTDHVTHELKTPVTAIRAATELLEDDPALSPGNRALVGQIAGAGEQMQRQLAALRELAAAREVPLGGGGRLADLLPSLGADHPGLQVTAGGAERPLPLSPDVLGIVLRHMADNAAAHGARALRLTADAEGLTIADDGKGISPGNRAHVFEPFFTTRRESGGTGMGLYIVARLLKAQGAEIAIAPTPSGTTFRITFPG</sequence>
<keyword evidence="14" id="KW-1185">Reference proteome</keyword>
<dbReference type="GO" id="GO:0005524">
    <property type="term" value="F:ATP binding"/>
    <property type="evidence" value="ECO:0007669"/>
    <property type="project" value="UniProtKB-KW"/>
</dbReference>
<dbReference type="InterPro" id="IPR003661">
    <property type="entry name" value="HisK_dim/P_dom"/>
</dbReference>
<evidence type="ECO:0000256" key="8">
    <source>
        <dbReference type="ARBA" id="ARBA00022777"/>
    </source>
</evidence>
<comment type="catalytic activity">
    <reaction evidence="1">
        <text>ATP + protein L-histidine = ADP + protein N-phospho-L-histidine.</text>
        <dbReference type="EC" id="2.7.13.3"/>
    </reaction>
</comment>